<dbReference type="Pfam" id="PF03061">
    <property type="entry name" value="4HBT"/>
    <property type="match status" value="1"/>
</dbReference>
<dbReference type="Proteomes" id="UP001610335">
    <property type="component" value="Unassembled WGS sequence"/>
</dbReference>
<dbReference type="InterPro" id="IPR006683">
    <property type="entry name" value="Thioestr_dom"/>
</dbReference>
<sequence length="138" mass="15407">MKQLLSGSVIAIKPGSQYDVPSNVNREQELAYPKLPVDDDTYPGKLHGGMSAFLLDHMLAKSCQPAVTANLNISYLQPITPDVPLTLRVWHNRIKGRKKYMGGSIFIRDDRTGRLTEAVRADALFIEPEASQKQQLED</sequence>
<proteinExistence type="predicted"/>
<dbReference type="InterPro" id="IPR029069">
    <property type="entry name" value="HotDog_dom_sf"/>
</dbReference>
<evidence type="ECO:0000313" key="3">
    <source>
        <dbReference type="Proteomes" id="UP001610335"/>
    </source>
</evidence>
<dbReference type="CDD" id="cd03443">
    <property type="entry name" value="PaaI_thioesterase"/>
    <property type="match status" value="1"/>
</dbReference>
<dbReference type="InterPro" id="IPR052061">
    <property type="entry name" value="PTE-AB_protein"/>
</dbReference>
<dbReference type="PANTHER" id="PTHR47260">
    <property type="entry name" value="UPF0644 PROTEIN PB2B4.06"/>
    <property type="match status" value="1"/>
</dbReference>
<reference evidence="2 3" key="1">
    <citation type="submission" date="2024-07" db="EMBL/GenBank/DDBJ databases">
        <title>Section-level genome sequencing and comparative genomics of Aspergillus sections Usti and Cavernicolus.</title>
        <authorList>
            <consortium name="Lawrence Berkeley National Laboratory"/>
            <person name="Nybo J.L."/>
            <person name="Vesth T.C."/>
            <person name="Theobald S."/>
            <person name="Frisvad J.C."/>
            <person name="Larsen T.O."/>
            <person name="Kjaerboelling I."/>
            <person name="Rothschild-Mancinelli K."/>
            <person name="Lyhne E.K."/>
            <person name="Kogle M.E."/>
            <person name="Barry K."/>
            <person name="Clum A."/>
            <person name="Na H."/>
            <person name="Ledsgaard L."/>
            <person name="Lin J."/>
            <person name="Lipzen A."/>
            <person name="Kuo A."/>
            <person name="Riley R."/>
            <person name="Mondo S."/>
            <person name="LaButti K."/>
            <person name="Haridas S."/>
            <person name="Pangalinan J."/>
            <person name="Salamov A.A."/>
            <person name="Simmons B.A."/>
            <person name="Magnuson J.K."/>
            <person name="Chen J."/>
            <person name="Drula E."/>
            <person name="Henrissat B."/>
            <person name="Wiebenga A."/>
            <person name="Lubbers R.J."/>
            <person name="Gomes A.C."/>
            <person name="Makela M.R."/>
            <person name="Stajich J."/>
            <person name="Grigoriev I.V."/>
            <person name="Mortensen U.H."/>
            <person name="De vries R.P."/>
            <person name="Baker S.E."/>
            <person name="Andersen M.R."/>
        </authorList>
    </citation>
    <scope>NUCLEOTIDE SEQUENCE [LARGE SCALE GENOMIC DNA]</scope>
    <source>
        <strain evidence="2 3">CBS 600.67</strain>
    </source>
</reference>
<keyword evidence="3" id="KW-1185">Reference proteome</keyword>
<accession>A0ABR4HAH4</accession>
<evidence type="ECO:0000259" key="1">
    <source>
        <dbReference type="Pfam" id="PF03061"/>
    </source>
</evidence>
<organism evidence="2 3">
    <name type="scientific">Aspergillus cavernicola</name>
    <dbReference type="NCBI Taxonomy" id="176166"/>
    <lineage>
        <taxon>Eukaryota</taxon>
        <taxon>Fungi</taxon>
        <taxon>Dikarya</taxon>
        <taxon>Ascomycota</taxon>
        <taxon>Pezizomycotina</taxon>
        <taxon>Eurotiomycetes</taxon>
        <taxon>Eurotiomycetidae</taxon>
        <taxon>Eurotiales</taxon>
        <taxon>Aspergillaceae</taxon>
        <taxon>Aspergillus</taxon>
        <taxon>Aspergillus subgen. Nidulantes</taxon>
    </lineage>
</organism>
<gene>
    <name evidence="2" type="ORF">BDW59DRAFT_167818</name>
</gene>
<feature type="domain" description="Thioesterase" evidence="1">
    <location>
        <begin position="52"/>
        <end position="112"/>
    </location>
</feature>
<dbReference type="Gene3D" id="3.10.129.10">
    <property type="entry name" value="Hotdog Thioesterase"/>
    <property type="match status" value="1"/>
</dbReference>
<evidence type="ECO:0000313" key="2">
    <source>
        <dbReference type="EMBL" id="KAL2812440.1"/>
    </source>
</evidence>
<name>A0ABR4HAH4_9EURO</name>
<protein>
    <recommendedName>
        <fullName evidence="1">Thioesterase domain-containing protein</fullName>
    </recommendedName>
</protein>
<dbReference type="SUPFAM" id="SSF54637">
    <property type="entry name" value="Thioesterase/thiol ester dehydrase-isomerase"/>
    <property type="match status" value="1"/>
</dbReference>
<dbReference type="EMBL" id="JBFXLS010000181">
    <property type="protein sequence ID" value="KAL2812440.1"/>
    <property type="molecule type" value="Genomic_DNA"/>
</dbReference>
<dbReference type="PANTHER" id="PTHR47260:SF6">
    <property type="entry name" value="THIOESTERASE DOMAIN-CONTAINING PROTEIN"/>
    <property type="match status" value="1"/>
</dbReference>
<comment type="caution">
    <text evidence="2">The sequence shown here is derived from an EMBL/GenBank/DDBJ whole genome shotgun (WGS) entry which is preliminary data.</text>
</comment>